<dbReference type="Pfam" id="PF01474">
    <property type="entry name" value="DAHP_synth_2"/>
    <property type="match status" value="1"/>
</dbReference>
<reference evidence="5" key="1">
    <citation type="journal article" date="2014" name="Int. J. Syst. Evol. Microbiol.">
        <title>Complete genome sequence of Corynebacterium casei LMG S-19264T (=DSM 44701T), isolated from a smear-ripened cheese.</title>
        <authorList>
            <consortium name="US DOE Joint Genome Institute (JGI-PGF)"/>
            <person name="Walter F."/>
            <person name="Albersmeier A."/>
            <person name="Kalinowski J."/>
            <person name="Ruckert C."/>
        </authorList>
    </citation>
    <scope>NUCLEOTIDE SEQUENCE</scope>
    <source>
        <strain evidence="5">JCM 4790</strain>
    </source>
</reference>
<feature type="binding site" evidence="3">
    <location>
        <position position="270"/>
    </location>
    <ligand>
        <name>phosphoenolpyruvate</name>
        <dbReference type="ChEBI" id="CHEBI:58702"/>
    </ligand>
</feature>
<feature type="binding site" evidence="3">
    <location>
        <position position="374"/>
    </location>
    <ligand>
        <name>Mn(2+)</name>
        <dbReference type="ChEBI" id="CHEBI:29035"/>
    </ligand>
</feature>
<dbReference type="InterPro" id="IPR013785">
    <property type="entry name" value="Aldolase_TIM"/>
</dbReference>
<keyword evidence="3" id="KW-0170">Cobalt</keyword>
<accession>A0A918P4M0</accession>
<feature type="binding site" evidence="3">
    <location>
        <position position="302"/>
    </location>
    <ligand>
        <name>Mn(2+)</name>
        <dbReference type="ChEBI" id="CHEBI:29035"/>
    </ligand>
</feature>
<dbReference type="EMBL" id="BMVU01000115">
    <property type="protein sequence ID" value="GGY17133.1"/>
    <property type="molecule type" value="Genomic_DNA"/>
</dbReference>
<feature type="binding site" evidence="3">
    <location>
        <begin position="216"/>
        <end position="217"/>
    </location>
    <ligand>
        <name>phosphoenolpyruvate</name>
        <dbReference type="ChEBI" id="CHEBI:58702"/>
    </ligand>
</feature>
<evidence type="ECO:0000256" key="4">
    <source>
        <dbReference type="RuleBase" id="RU363071"/>
    </source>
</evidence>
<evidence type="ECO:0000256" key="3">
    <source>
        <dbReference type="PIRSR" id="PIRSR602480-1"/>
    </source>
</evidence>
<dbReference type="GO" id="GO:0008652">
    <property type="term" value="P:amino acid biosynthetic process"/>
    <property type="evidence" value="ECO:0007669"/>
    <property type="project" value="UniProtKB-KW"/>
</dbReference>
<dbReference type="InterPro" id="IPR002480">
    <property type="entry name" value="DAHP_synth_2"/>
</dbReference>
<dbReference type="GO" id="GO:0003849">
    <property type="term" value="F:3-deoxy-7-phosphoheptulonate synthase activity"/>
    <property type="evidence" value="ECO:0007669"/>
    <property type="project" value="UniProtKB-EC"/>
</dbReference>
<dbReference type="SUPFAM" id="SSF51569">
    <property type="entry name" value="Aldolase"/>
    <property type="match status" value="1"/>
</dbReference>
<dbReference type="PANTHER" id="PTHR21337">
    <property type="entry name" value="PHOSPHO-2-DEHYDRO-3-DEOXYHEPTONATE ALDOLASE 1, 2"/>
    <property type="match status" value="1"/>
</dbReference>
<feature type="binding site" evidence="3">
    <location>
        <position position="239"/>
    </location>
    <ligand>
        <name>phosphoenolpyruvate</name>
        <dbReference type="ChEBI" id="CHEBI:58702"/>
    </ligand>
</feature>
<feature type="binding site" evidence="3">
    <location>
        <position position="344"/>
    </location>
    <ligand>
        <name>Mn(2+)</name>
        <dbReference type="ChEBI" id="CHEBI:29035"/>
    </ligand>
</feature>
<keyword evidence="3" id="KW-0464">Manganese</keyword>
<gene>
    <name evidence="5" type="primary">phzC1</name>
    <name evidence="5" type="ORF">GCM10010358_80890</name>
</gene>
<proteinExistence type="inferred from homology"/>
<keyword evidence="3" id="KW-0104">Cadmium</keyword>
<keyword evidence="2 4" id="KW-0808">Transferase</keyword>
<evidence type="ECO:0000256" key="1">
    <source>
        <dbReference type="ARBA" id="ARBA00008911"/>
    </source>
</evidence>
<evidence type="ECO:0000313" key="5">
    <source>
        <dbReference type="EMBL" id="GGY17133.1"/>
    </source>
</evidence>
<comment type="pathway">
    <text evidence="4">Metabolic intermediate biosynthesis; chorismate biosynthesis; chorismate from D-erythrose 4-phosphate and phosphoenolpyruvate: step 1/7.</text>
</comment>
<feature type="binding site" evidence="3">
    <location>
        <position position="117"/>
    </location>
    <ligand>
        <name>phosphoenolpyruvate</name>
        <dbReference type="ChEBI" id="CHEBI:58702"/>
    </ligand>
</feature>
<dbReference type="EC" id="2.5.1.54" evidence="4"/>
<reference evidence="5" key="2">
    <citation type="submission" date="2020-09" db="EMBL/GenBank/DDBJ databases">
        <authorList>
            <person name="Sun Q."/>
            <person name="Ohkuma M."/>
        </authorList>
    </citation>
    <scope>NUCLEOTIDE SEQUENCE</scope>
    <source>
        <strain evidence="5">JCM 4790</strain>
    </source>
</reference>
<name>A0A918P4M0_9ACTN</name>
<evidence type="ECO:0000313" key="6">
    <source>
        <dbReference type="Proteomes" id="UP000619244"/>
    </source>
</evidence>
<keyword evidence="4" id="KW-0057">Aromatic amino acid biosynthesis</keyword>
<comment type="catalytic activity">
    <reaction evidence="4">
        <text>D-erythrose 4-phosphate + phosphoenolpyruvate + H2O = 7-phospho-2-dehydro-3-deoxy-D-arabino-heptonate + phosphate</text>
        <dbReference type="Rhea" id="RHEA:14717"/>
        <dbReference type="ChEBI" id="CHEBI:15377"/>
        <dbReference type="ChEBI" id="CHEBI:16897"/>
        <dbReference type="ChEBI" id="CHEBI:43474"/>
        <dbReference type="ChEBI" id="CHEBI:58394"/>
        <dbReference type="ChEBI" id="CHEBI:58702"/>
        <dbReference type="EC" id="2.5.1.54"/>
    </reaction>
</comment>
<dbReference type="RefSeq" id="WP_190195235.1">
    <property type="nucleotide sequence ID" value="NZ_BMVU01000115.1"/>
</dbReference>
<keyword evidence="4" id="KW-0028">Amino-acid biosynthesis</keyword>
<dbReference type="PANTHER" id="PTHR21337:SF0">
    <property type="entry name" value="PHOSPHO-2-DEHYDRO-3-DEOXYHEPTONATE ALDOLASE"/>
    <property type="match status" value="1"/>
</dbReference>
<dbReference type="Proteomes" id="UP000619244">
    <property type="component" value="Unassembled WGS sequence"/>
</dbReference>
<dbReference type="AlphaFoldDB" id="A0A918P4M0"/>
<sequence>MTETPTTYGGVDPALARSLAGRTAAQQPHWPDERRVREVRAALGALPPLVAPAAVDRLTERLAEVAQGRALLLQGGDCAETFAGNTPEHLRANLRTLLHCATLLEVASALPVVPVGRIAGQYAKPRSRPVDSDGLPAYRGDIVHSAAATPEARRPDPQRMLTAYADAEAALDVVRATTAETHTELFAGHEALLLDYELPLVRDGYGLSGHFLWIGERTRDLDGAHVALARHIANPIGLKLGPGATPAQALAYAEALDPDRRPGRLTLISRMGADRVSDALPPLVEAVAAAGHPVVWLCDPMHGNTHATASGVKTRHFDRILAEVDGYFAVHRALGSHPGGLHLEFTGDDVTECLGGREDLREDQLSQRYLTACDPRLNGRQSLDLARLVAEILLRRPIRGDAVRV</sequence>
<evidence type="ECO:0000256" key="2">
    <source>
        <dbReference type="ARBA" id="ARBA00022679"/>
    </source>
</evidence>
<comment type="cofactor">
    <cofactor evidence="3">
        <name>Mn(2+)</name>
        <dbReference type="ChEBI" id="CHEBI:29035"/>
    </cofactor>
    <cofactor evidence="3">
        <name>Co(2+)</name>
        <dbReference type="ChEBI" id="CHEBI:48828"/>
    </cofactor>
    <cofactor evidence="3">
        <name>Cd(2+)</name>
        <dbReference type="ChEBI" id="CHEBI:48775"/>
    </cofactor>
    <text evidence="3">Binds 1 divalent cation per subunit. The enzyme is active with manganese, cobalt or cadmium ions.</text>
</comment>
<comment type="similarity">
    <text evidence="1 4">Belongs to the class-II DAHP synthase family.</text>
</comment>
<comment type="caution">
    <text evidence="5">The sequence shown here is derived from an EMBL/GenBank/DDBJ whole genome shotgun (WGS) entry which is preliminary data.</text>
</comment>
<dbReference type="GO" id="GO:0009073">
    <property type="term" value="P:aromatic amino acid family biosynthetic process"/>
    <property type="evidence" value="ECO:0007669"/>
    <property type="project" value="UniProtKB-KW"/>
</dbReference>
<dbReference type="Gene3D" id="3.20.20.70">
    <property type="entry name" value="Aldolase class I"/>
    <property type="match status" value="1"/>
</dbReference>
<feature type="binding site" evidence="3">
    <location>
        <position position="78"/>
    </location>
    <ligand>
        <name>Mn(2+)</name>
        <dbReference type="ChEBI" id="CHEBI:29035"/>
    </ligand>
</feature>
<organism evidence="5 6">
    <name type="scientific">Streptomyces minutiscleroticus</name>
    <dbReference type="NCBI Taxonomy" id="68238"/>
    <lineage>
        <taxon>Bacteria</taxon>
        <taxon>Bacillati</taxon>
        <taxon>Actinomycetota</taxon>
        <taxon>Actinomycetes</taxon>
        <taxon>Kitasatosporales</taxon>
        <taxon>Streptomycetaceae</taxon>
        <taxon>Streptomyces</taxon>
    </lineage>
</organism>
<keyword evidence="6" id="KW-1185">Reference proteome</keyword>
<protein>
    <recommendedName>
        <fullName evidence="4">Phospho-2-dehydro-3-deoxyheptonate aldolase</fullName>
        <ecNumber evidence="4">2.5.1.54</ecNumber>
    </recommendedName>
</protein>